<evidence type="ECO:0000256" key="1">
    <source>
        <dbReference type="SAM" id="MobiDB-lite"/>
    </source>
</evidence>
<proteinExistence type="predicted"/>
<keyword evidence="3" id="KW-1185">Reference proteome</keyword>
<gene>
    <name evidence="2" type="ORF">CYMTET_31906</name>
</gene>
<protein>
    <submittedName>
        <fullName evidence="2">Uncharacterized protein</fullName>
    </submittedName>
</protein>
<comment type="caution">
    <text evidence="2">The sequence shown here is derived from an EMBL/GenBank/DDBJ whole genome shotgun (WGS) entry which is preliminary data.</text>
</comment>
<dbReference type="Proteomes" id="UP001190700">
    <property type="component" value="Unassembled WGS sequence"/>
</dbReference>
<name>A0AAE0KSF3_9CHLO</name>
<reference evidence="2 3" key="1">
    <citation type="journal article" date="2015" name="Genome Biol. Evol.">
        <title>Comparative Genomics of a Bacterivorous Green Alga Reveals Evolutionary Causalities and Consequences of Phago-Mixotrophic Mode of Nutrition.</title>
        <authorList>
            <person name="Burns J.A."/>
            <person name="Paasch A."/>
            <person name="Narechania A."/>
            <person name="Kim E."/>
        </authorList>
    </citation>
    <scope>NUCLEOTIDE SEQUENCE [LARGE SCALE GENOMIC DNA]</scope>
    <source>
        <strain evidence="2 3">PLY_AMNH</strain>
    </source>
</reference>
<dbReference type="EMBL" id="LGRX02019012">
    <property type="protein sequence ID" value="KAK3259082.1"/>
    <property type="molecule type" value="Genomic_DNA"/>
</dbReference>
<evidence type="ECO:0000313" key="3">
    <source>
        <dbReference type="Proteomes" id="UP001190700"/>
    </source>
</evidence>
<organism evidence="2 3">
    <name type="scientific">Cymbomonas tetramitiformis</name>
    <dbReference type="NCBI Taxonomy" id="36881"/>
    <lineage>
        <taxon>Eukaryota</taxon>
        <taxon>Viridiplantae</taxon>
        <taxon>Chlorophyta</taxon>
        <taxon>Pyramimonadophyceae</taxon>
        <taxon>Pyramimonadales</taxon>
        <taxon>Pyramimonadaceae</taxon>
        <taxon>Cymbomonas</taxon>
    </lineage>
</organism>
<accession>A0AAE0KSF3</accession>
<dbReference type="AlphaFoldDB" id="A0AAE0KSF3"/>
<evidence type="ECO:0000313" key="2">
    <source>
        <dbReference type="EMBL" id="KAK3259082.1"/>
    </source>
</evidence>
<feature type="region of interest" description="Disordered" evidence="1">
    <location>
        <begin position="57"/>
        <end position="78"/>
    </location>
</feature>
<sequence length="130" mass="13653">MGGPARMTYNHSTVAQIKKQRHRQHPRGAYAPPEDLVRLLRQATLDAAIIGGGAVSSALAGPADAPSPPVATELRRSHSMSGAVRSLSWSIRRHFSGSAMSSGEEEAAPAQEAAGVEGLSRAELVRFPAC</sequence>